<dbReference type="CDD" id="cd17933">
    <property type="entry name" value="DEXSc_RecD-like"/>
    <property type="match status" value="1"/>
</dbReference>
<dbReference type="PANTHER" id="PTHR43788:SF6">
    <property type="entry name" value="DNA HELICASE B"/>
    <property type="match status" value="1"/>
</dbReference>
<dbReference type="GO" id="GO:0003677">
    <property type="term" value="F:DNA binding"/>
    <property type="evidence" value="ECO:0007669"/>
    <property type="project" value="UniProtKB-UniRule"/>
</dbReference>
<dbReference type="Pfam" id="PF13538">
    <property type="entry name" value="UvrD_C_2"/>
    <property type="match status" value="1"/>
</dbReference>
<dbReference type="GO" id="GO:0000724">
    <property type="term" value="P:double-strand break repair via homologous recombination"/>
    <property type="evidence" value="ECO:0007669"/>
    <property type="project" value="UniProtKB-UniRule"/>
</dbReference>
<dbReference type="NCBIfam" id="TIGR01447">
    <property type="entry name" value="recD"/>
    <property type="match status" value="1"/>
</dbReference>
<keyword evidence="8 11" id="KW-0238">DNA-binding</keyword>
<dbReference type="CDD" id="cd18809">
    <property type="entry name" value="SF1_C_RecD"/>
    <property type="match status" value="1"/>
</dbReference>
<evidence type="ECO:0000256" key="11">
    <source>
        <dbReference type="HAMAP-Rule" id="MF_01487"/>
    </source>
</evidence>
<evidence type="ECO:0000259" key="12">
    <source>
        <dbReference type="SMART" id="SM00382"/>
    </source>
</evidence>
<feature type="binding site" evidence="11">
    <location>
        <begin position="192"/>
        <end position="199"/>
    </location>
    <ligand>
        <name>ATP</name>
        <dbReference type="ChEBI" id="CHEBI:30616"/>
    </ligand>
</feature>
<evidence type="ECO:0000256" key="7">
    <source>
        <dbReference type="ARBA" id="ARBA00022840"/>
    </source>
</evidence>
<keyword evidence="1 11" id="KW-0540">Nuclease</keyword>
<dbReference type="InterPro" id="IPR050534">
    <property type="entry name" value="Coronavir_polyprotein_1ab"/>
</dbReference>
<evidence type="ECO:0000256" key="3">
    <source>
        <dbReference type="ARBA" id="ARBA00022763"/>
    </source>
</evidence>
<organism evidence="13 14">
    <name type="scientific">[Pasteurella] mairii</name>
    <dbReference type="NCBI Taxonomy" id="757"/>
    <lineage>
        <taxon>Bacteria</taxon>
        <taxon>Pseudomonadati</taxon>
        <taxon>Pseudomonadota</taxon>
        <taxon>Gammaproteobacteria</taxon>
        <taxon>Pasteurellales</taxon>
        <taxon>Pasteurellaceae</taxon>
    </lineage>
</organism>
<gene>
    <name evidence="11 13" type="primary">recD</name>
    <name evidence="13" type="ORF">NCTC10699_00852</name>
</gene>
<dbReference type="InterPro" id="IPR003593">
    <property type="entry name" value="AAA+_ATPase"/>
</dbReference>
<keyword evidence="14" id="KW-1185">Reference proteome</keyword>
<sequence>MLALLQQLQEKKLINVGDYYFAKFIADKSQSQAYPLEKQNLAIFLAALCSYHYQQGHTCVDLSEAVLSDAFYLPKSEFHYLTKIQQKIKGLPVSQWQSLLADHVAFSDDPMKKNAPFVFQYNALYFYRAWQDEQRIVQYLHHATTASASSLAFPIEQIAQIMQRYFPHQDADNRPKIAVATAIRQPFCLITGGPGTGKTTAVTRLLLALQDLHQGKLRIKLAAPTGKAAARLKESMQKTLAFLQDKEKIQLDKAILDAIPTEAETLHRLLGVSYFEENTKYHAQNPLPLDLLVVDEASMIDLTLMAKLLAALKPTTKLILLGDKDQLASVEAGAILAELGQFSERGYRPQQADYLRQVVGGDIAEYRDGAAIGDSLCHLLVSRRFGDKPHIAQLANLINHQQSKAAWQLLTQTTENEIHLVDFDSLSDRSSERSSKENMAACVNAVVESAVHFYRDYLHILQDVVAQNLPVSEHLPRIFAVFNSVRFLTALRVGELGSEYLNQAIAERLRQVGLVNFQHSRDSYLGKPVMITQNDSNIRLSNGDVGLYITEREGDKIRGKYWFENGKSELASRIPSHEPAFVMTVHKSQGSEFDHTFLVLPTEPNPVLSKELVYTGVTRAKSQLTIFANRLSWESAVNKQTTRQSRLGQGLVLAELAENEREVKL</sequence>
<dbReference type="InterPro" id="IPR027417">
    <property type="entry name" value="P-loop_NTPase"/>
</dbReference>
<dbReference type="Gene3D" id="3.40.50.300">
    <property type="entry name" value="P-loop containing nucleotide triphosphate hydrolases"/>
    <property type="match status" value="3"/>
</dbReference>
<keyword evidence="5 11" id="KW-0347">Helicase</keyword>
<dbReference type="InterPro" id="IPR027785">
    <property type="entry name" value="UvrD-like_helicase_C"/>
</dbReference>
<keyword evidence="10 11" id="KW-0413">Isomerase</keyword>
<dbReference type="InterPro" id="IPR049550">
    <property type="entry name" value="RecD_N"/>
</dbReference>
<dbReference type="GO" id="GO:0016887">
    <property type="term" value="F:ATP hydrolysis activity"/>
    <property type="evidence" value="ECO:0007669"/>
    <property type="project" value="RHEA"/>
</dbReference>
<evidence type="ECO:0000313" key="14">
    <source>
        <dbReference type="Proteomes" id="UP000254280"/>
    </source>
</evidence>
<dbReference type="Proteomes" id="UP000254280">
    <property type="component" value="Unassembled WGS sequence"/>
</dbReference>
<keyword evidence="2 11" id="KW-0547">Nucleotide-binding</keyword>
<dbReference type="PANTHER" id="PTHR43788">
    <property type="entry name" value="DNA2/NAM7 HELICASE FAMILY MEMBER"/>
    <property type="match status" value="1"/>
</dbReference>
<accession>A0A379B3N2</accession>
<keyword evidence="4 11" id="KW-0378">Hydrolase</keyword>
<dbReference type="InterPro" id="IPR041851">
    <property type="entry name" value="RecD_N_sf"/>
</dbReference>
<dbReference type="Pfam" id="PF21185">
    <property type="entry name" value="RecD_N"/>
    <property type="match status" value="1"/>
</dbReference>
<protein>
    <recommendedName>
        <fullName evidence="11">RecBCD enzyme subunit RecD</fullName>
        <ecNumber evidence="11">5.6.2.3</ecNumber>
    </recommendedName>
    <alternativeName>
        <fullName evidence="11">DNA 5'-3' helicase subunit RecD</fullName>
    </alternativeName>
    <alternativeName>
        <fullName evidence="11">Exonuclease V subunit RecD</fullName>
        <shortName evidence="11">ExoV subunit RecD</shortName>
    </alternativeName>
    <alternativeName>
        <fullName evidence="11">Helicase/nuclease RecBCD subunit RecD</fullName>
    </alternativeName>
</protein>
<dbReference type="AlphaFoldDB" id="A0A379B3N2"/>
<dbReference type="SMART" id="SM00382">
    <property type="entry name" value="AAA"/>
    <property type="match status" value="1"/>
</dbReference>
<reference evidence="13 14" key="1">
    <citation type="submission" date="2018-06" db="EMBL/GenBank/DDBJ databases">
        <authorList>
            <consortium name="Pathogen Informatics"/>
            <person name="Doyle S."/>
        </authorList>
    </citation>
    <scope>NUCLEOTIDE SEQUENCE [LARGE SCALE GENOMIC DNA]</scope>
    <source>
        <strain evidence="13 14">NCTC10699</strain>
    </source>
</reference>
<keyword evidence="7 11" id="KW-0067">ATP-binding</keyword>
<comment type="similarity">
    <text evidence="11">Belongs to the RecD family.</text>
</comment>
<evidence type="ECO:0000313" key="13">
    <source>
        <dbReference type="EMBL" id="SUB33243.1"/>
    </source>
</evidence>
<dbReference type="InterPro" id="IPR006344">
    <property type="entry name" value="RecD"/>
</dbReference>
<dbReference type="EC" id="5.6.2.3" evidence="11"/>
<dbReference type="GO" id="GO:0008854">
    <property type="term" value="F:exodeoxyribonuclease V activity"/>
    <property type="evidence" value="ECO:0007669"/>
    <property type="project" value="InterPro"/>
</dbReference>
<evidence type="ECO:0000256" key="6">
    <source>
        <dbReference type="ARBA" id="ARBA00022839"/>
    </source>
</evidence>
<dbReference type="EMBL" id="UGSS01000002">
    <property type="protein sequence ID" value="SUB33243.1"/>
    <property type="molecule type" value="Genomic_DNA"/>
</dbReference>
<name>A0A379B3N2_9PAST</name>
<proteinExistence type="inferred from homology"/>
<keyword evidence="3 11" id="KW-0227">DNA damage</keyword>
<comment type="catalytic activity">
    <reaction evidence="11">
        <text>ATP + H2O = ADP + phosphate + H(+)</text>
        <dbReference type="Rhea" id="RHEA:13065"/>
        <dbReference type="ChEBI" id="CHEBI:15377"/>
        <dbReference type="ChEBI" id="CHEBI:15378"/>
        <dbReference type="ChEBI" id="CHEBI:30616"/>
        <dbReference type="ChEBI" id="CHEBI:43474"/>
        <dbReference type="ChEBI" id="CHEBI:456216"/>
        <dbReference type="EC" id="5.6.2.3"/>
    </reaction>
</comment>
<dbReference type="OrthoDB" id="9803432at2"/>
<dbReference type="GO" id="GO:0043139">
    <property type="term" value="F:5'-3' DNA helicase activity"/>
    <property type="evidence" value="ECO:0007669"/>
    <property type="project" value="UniProtKB-UniRule"/>
</dbReference>
<evidence type="ECO:0000256" key="8">
    <source>
        <dbReference type="ARBA" id="ARBA00023125"/>
    </source>
</evidence>
<dbReference type="GO" id="GO:0009338">
    <property type="term" value="C:exodeoxyribonuclease V complex"/>
    <property type="evidence" value="ECO:0007669"/>
    <property type="project" value="InterPro"/>
</dbReference>
<evidence type="ECO:0000256" key="1">
    <source>
        <dbReference type="ARBA" id="ARBA00022722"/>
    </source>
</evidence>
<dbReference type="Pfam" id="PF13245">
    <property type="entry name" value="AAA_19"/>
    <property type="match status" value="1"/>
</dbReference>
<feature type="domain" description="AAA+ ATPase" evidence="12">
    <location>
        <begin position="184"/>
        <end position="343"/>
    </location>
</feature>
<comment type="miscellaneous">
    <text evidence="11">In the RecBCD complex, RecB has a slow 3'-5' helicase, an exonuclease activity and loads RecA onto ssDNA, RecD has a fast 5'-3' helicase activity, while RecC stimulates the ATPase and processivity of the RecB helicase and contributes to recognition of the Chi site.</text>
</comment>
<evidence type="ECO:0000256" key="5">
    <source>
        <dbReference type="ARBA" id="ARBA00022806"/>
    </source>
</evidence>
<keyword evidence="9 11" id="KW-0234">DNA repair</keyword>
<evidence type="ECO:0000256" key="9">
    <source>
        <dbReference type="ARBA" id="ARBA00023204"/>
    </source>
</evidence>
<dbReference type="HAMAP" id="MF_01487">
    <property type="entry name" value="RecD"/>
    <property type="match status" value="1"/>
</dbReference>
<comment type="subunit">
    <text evidence="11">Heterotrimer of RecB, RecC and RecD. All subunits contribute to DNA-binding.</text>
</comment>
<comment type="function">
    <text evidence="11">A helicase/nuclease that prepares dsDNA breaks (DSB) for recombinational DNA repair. Binds to DSBs and unwinds DNA via a highly rapid and processive ATP-dependent bidirectional helicase activity. Unwinds dsDNA until it encounters a Chi (crossover hotspot instigator) sequence from the 3' direction. Cuts ssDNA a few nucleotides 3' to the Chi site. The properties and activities of the enzyme are changed at Chi. The Chi-altered holoenzyme produces a long 3'-ssDNA overhang and facilitates RecA-binding to the ssDNA for homologous DNA recombination and repair. Holoenzyme degrades any linearized DNA that is unable to undergo homologous recombination. In the holoenzyme this subunit has ssDNA-dependent ATPase and 5'-3' helicase activity. When added to pre-assembled RecBC greatly stimulates nuclease activity and augments holoenzyme processivity. Negatively regulates the RecA-loading ability of RecBCD.</text>
</comment>
<dbReference type="SUPFAM" id="SSF52540">
    <property type="entry name" value="P-loop containing nucleoside triphosphate hydrolases"/>
    <property type="match status" value="1"/>
</dbReference>
<evidence type="ECO:0000256" key="2">
    <source>
        <dbReference type="ARBA" id="ARBA00022741"/>
    </source>
</evidence>
<dbReference type="GO" id="GO:0017116">
    <property type="term" value="F:single-stranded DNA helicase activity"/>
    <property type="evidence" value="ECO:0007669"/>
    <property type="project" value="TreeGrafter"/>
</dbReference>
<evidence type="ECO:0000256" key="10">
    <source>
        <dbReference type="ARBA" id="ARBA00023235"/>
    </source>
</evidence>
<evidence type="ECO:0000256" key="4">
    <source>
        <dbReference type="ARBA" id="ARBA00022801"/>
    </source>
</evidence>
<dbReference type="GO" id="GO:0005524">
    <property type="term" value="F:ATP binding"/>
    <property type="evidence" value="ECO:0007669"/>
    <property type="project" value="UniProtKB-UniRule"/>
</dbReference>
<dbReference type="Gene3D" id="1.10.10.1020">
    <property type="entry name" value="RecBCD complex, subunit RecD, N-terminal domain"/>
    <property type="match status" value="1"/>
</dbReference>
<keyword evidence="6 11" id="KW-0269">Exonuclease</keyword>